<keyword evidence="4" id="KW-1185">Reference proteome</keyword>
<feature type="domain" description="Autotransporter" evidence="2">
    <location>
        <begin position="771"/>
        <end position="1047"/>
    </location>
</feature>
<sequence length="1047" mass="102569">MRMIGGNSCVTASGKLLGTVLGALLGSTALSALVSHPAHAQQVIEGGASETVIGGGGGTQPDPWIVGAPLTVGQAGSGTLTITNGGGVGSGVGRIGNGSTGTVTVDDLGSTWDLQNAALYVGSAGAGNLNITDGAVVENGSAYMADGVGSEAVVNVNGANAAWINAAGLIVGGSGEAKLNISNTGDVSNSSARVGDVAGSIGNVNVDGAGSTWANSASLYVGDHGQGFLNITNQGVVSSNTGVIGVSGGGEGTVTVDRGTWTIANTLDVGNDGTGRLDISGVGAVTNGNANVGSAATSSGVVTVSDFGSVWSSATLVVGESGTGEVHVANGGTVNSTVGTIGSESDGVGTVTVNGATWNNSSNLRVGSRGTGTLEISGGGSVGSAAGFVAAAAGGVGTVTIDGAGSSWTTTGANFIGWQGDGTLTLTNGGRVVVGSGQLSLANAVPTTGTLNIGTGGAAGVVDAITVDGGAGTAVINFNHSDADYYFTSDGTVAGTNVAITGSAAVNHIGSGMTTLRGINSHTGGTTVSSGTLRNMGVVGDVLVTGGTFGGDGTAGAVTIASGGTLAPGNSIGVMTAASVSFVPGSVFAVELDDGGFVAGINNDVLNVAGAATLTGGTVHVTPENGTDDGSTYLPGTYTLLTAGGGVSGTFDAVTDTYAFLGFSLSYDPNTVYLTSTAATSFCLAGMTANQCAAGSGAYSLGAGNSVFNAVLALAAAEAPIALDLLSGEIHASAHTALLEDSRFPREAAMERLRAARGGAGTSDGTRIEDRISESFGLWGQGFGSWSQWDGDGNAATMDRSIGGFLMGGDAQVWDGVRLGVLGGYSRSSFSVDDRSSSGTADTYTLGLYGGGEWNAFALSGGLAHSWHRLDTSRSVAFTGFTDSLSASYNARTLQAWGEASYRFEAGMARFEPFANLAHVRLSTDGFTEAGGAAALTAASSAVDATFTTVGLRAESDVSLGGTQATLRGTVGWRHAFGGTPTSQLTFASGGAPFVIAGVPLAQDTLVLDAGFDVALTQNATLGLAYGALVGSGLQDHTASLKLNVRF</sequence>
<keyword evidence="1" id="KW-0732">Signal</keyword>
<dbReference type="AlphaFoldDB" id="A0A285T0P9"/>
<feature type="signal peptide" evidence="1">
    <location>
        <begin position="1"/>
        <end position="40"/>
    </location>
</feature>
<gene>
    <name evidence="3" type="ORF">SAMN05421512_10719</name>
</gene>
<dbReference type="PROSITE" id="PS51208">
    <property type="entry name" value="AUTOTRANSPORTER"/>
    <property type="match status" value="1"/>
</dbReference>
<dbReference type="Gene3D" id="2.40.128.130">
    <property type="entry name" value="Autotransporter beta-domain"/>
    <property type="match status" value="1"/>
</dbReference>
<dbReference type="SUPFAM" id="SSF103515">
    <property type="entry name" value="Autotransporter"/>
    <property type="match status" value="1"/>
</dbReference>
<reference evidence="3 4" key="1">
    <citation type="submission" date="2017-08" db="EMBL/GenBank/DDBJ databases">
        <authorList>
            <person name="de Groot N.N."/>
        </authorList>
    </citation>
    <scope>NUCLEOTIDE SEQUENCE [LARGE SCALE GENOMIC DNA]</scope>
    <source>
        <strain evidence="3 4">USBA 352</strain>
    </source>
</reference>
<dbReference type="InterPro" id="IPR005546">
    <property type="entry name" value="Autotransporte_beta"/>
</dbReference>
<protein>
    <submittedName>
        <fullName evidence="3">Outer membrane autotransporter barrel domain-containing protein</fullName>
    </submittedName>
</protein>
<dbReference type="STRING" id="538381.GCA_001696535_03539"/>
<dbReference type="EMBL" id="OBML01000007">
    <property type="protein sequence ID" value="SOC12692.1"/>
    <property type="molecule type" value="Genomic_DNA"/>
</dbReference>
<dbReference type="InterPro" id="IPR036709">
    <property type="entry name" value="Autotransporte_beta_dom_sf"/>
</dbReference>
<dbReference type="NCBIfam" id="TIGR01414">
    <property type="entry name" value="autotrans_barl"/>
    <property type="match status" value="1"/>
</dbReference>
<accession>A0A285T0P9</accession>
<dbReference type="InterPro" id="IPR006315">
    <property type="entry name" value="OM_autotransptr_brl_dom"/>
</dbReference>
<dbReference type="Proteomes" id="UP000219331">
    <property type="component" value="Unassembled WGS sequence"/>
</dbReference>
<evidence type="ECO:0000313" key="4">
    <source>
        <dbReference type="Proteomes" id="UP000219331"/>
    </source>
</evidence>
<organism evidence="3 4">
    <name type="scientific">Stappia indica</name>
    <dbReference type="NCBI Taxonomy" id="538381"/>
    <lineage>
        <taxon>Bacteria</taxon>
        <taxon>Pseudomonadati</taxon>
        <taxon>Pseudomonadota</taxon>
        <taxon>Alphaproteobacteria</taxon>
        <taxon>Hyphomicrobiales</taxon>
        <taxon>Stappiaceae</taxon>
        <taxon>Stappia</taxon>
    </lineage>
</organism>
<dbReference type="GO" id="GO:0019867">
    <property type="term" value="C:outer membrane"/>
    <property type="evidence" value="ECO:0007669"/>
    <property type="project" value="InterPro"/>
</dbReference>
<evidence type="ECO:0000256" key="1">
    <source>
        <dbReference type="SAM" id="SignalP"/>
    </source>
</evidence>
<name>A0A285T0P9_9HYPH</name>
<proteinExistence type="predicted"/>
<dbReference type="Pfam" id="PF03797">
    <property type="entry name" value="Autotransporter"/>
    <property type="match status" value="1"/>
</dbReference>
<dbReference type="NCBIfam" id="TIGR04393">
    <property type="entry name" value="rpt_T5SS_PEPC"/>
    <property type="match status" value="7"/>
</dbReference>
<dbReference type="InterPro" id="IPR030895">
    <property type="entry name" value="T5SS_PEPC_rpt"/>
</dbReference>
<evidence type="ECO:0000259" key="2">
    <source>
        <dbReference type="PROSITE" id="PS51208"/>
    </source>
</evidence>
<feature type="chain" id="PRO_5012605945" evidence="1">
    <location>
        <begin position="41"/>
        <end position="1047"/>
    </location>
</feature>
<dbReference type="SMART" id="SM00869">
    <property type="entry name" value="Autotransporter"/>
    <property type="match status" value="1"/>
</dbReference>
<evidence type="ECO:0000313" key="3">
    <source>
        <dbReference type="EMBL" id="SOC12692.1"/>
    </source>
</evidence>